<keyword evidence="4 5" id="KW-0472">Membrane</keyword>
<dbReference type="Proteomes" id="UP000243297">
    <property type="component" value="Unassembled WGS sequence"/>
</dbReference>
<accession>A0A1T4Q9Z5</accession>
<keyword evidence="8" id="KW-1185">Reference proteome</keyword>
<dbReference type="EMBL" id="FUWY01000009">
    <property type="protein sequence ID" value="SKA00582.1"/>
    <property type="molecule type" value="Genomic_DNA"/>
</dbReference>
<gene>
    <name evidence="7" type="ORF">SAMN02745191_2369</name>
</gene>
<comment type="subcellular location">
    <subcellularLocation>
        <location evidence="1">Endomembrane system</location>
        <topology evidence="1">Multi-pass membrane protein</topology>
    </subcellularLocation>
</comment>
<evidence type="ECO:0000259" key="6">
    <source>
        <dbReference type="Pfam" id="PF06803"/>
    </source>
</evidence>
<reference evidence="8" key="1">
    <citation type="submission" date="2017-02" db="EMBL/GenBank/DDBJ databases">
        <authorList>
            <person name="Varghese N."/>
            <person name="Submissions S."/>
        </authorList>
    </citation>
    <scope>NUCLEOTIDE SEQUENCE [LARGE SCALE GENOMIC DNA]</scope>
    <source>
        <strain evidence="8">ATCC 25662</strain>
    </source>
</reference>
<dbReference type="Pfam" id="PF06803">
    <property type="entry name" value="DUF1232"/>
    <property type="match status" value="1"/>
</dbReference>
<evidence type="ECO:0000256" key="4">
    <source>
        <dbReference type="ARBA" id="ARBA00023136"/>
    </source>
</evidence>
<keyword evidence="3 5" id="KW-1133">Transmembrane helix</keyword>
<evidence type="ECO:0000313" key="8">
    <source>
        <dbReference type="Proteomes" id="UP000243297"/>
    </source>
</evidence>
<protein>
    <recommendedName>
        <fullName evidence="6">DUF1232 domain-containing protein</fullName>
    </recommendedName>
</protein>
<name>A0A1T4Q9Z5_9FIRM</name>
<dbReference type="OrthoDB" id="9800202at2"/>
<evidence type="ECO:0000256" key="5">
    <source>
        <dbReference type="SAM" id="Phobius"/>
    </source>
</evidence>
<feature type="transmembrane region" description="Helical" evidence="5">
    <location>
        <begin position="96"/>
        <end position="114"/>
    </location>
</feature>
<dbReference type="STRING" id="118967.SAMN02745191_2369"/>
<dbReference type="AlphaFoldDB" id="A0A1T4Q9Z5"/>
<evidence type="ECO:0000256" key="3">
    <source>
        <dbReference type="ARBA" id="ARBA00022989"/>
    </source>
</evidence>
<evidence type="ECO:0000256" key="1">
    <source>
        <dbReference type="ARBA" id="ARBA00004127"/>
    </source>
</evidence>
<evidence type="ECO:0000313" key="7">
    <source>
        <dbReference type="EMBL" id="SKA00582.1"/>
    </source>
</evidence>
<feature type="domain" description="DUF1232" evidence="6">
    <location>
        <begin position="30"/>
        <end position="66"/>
    </location>
</feature>
<dbReference type="GO" id="GO:0012505">
    <property type="term" value="C:endomembrane system"/>
    <property type="evidence" value="ECO:0007669"/>
    <property type="project" value="UniProtKB-SubCell"/>
</dbReference>
<proteinExistence type="predicted"/>
<sequence>MKIKERLNQLRKDVELVFVILKDSNTPLYTKVLAYVTIGYALSPIDLVPDFIPFFGYLDDLLVLPLLVYLTIKSVPKTVLEECKKKTLVERPKKEWYYALPIFAIWVLILIWILKGFRMI</sequence>
<organism evidence="7 8">
    <name type="scientific">Anaerorhabdus furcosa</name>
    <dbReference type="NCBI Taxonomy" id="118967"/>
    <lineage>
        <taxon>Bacteria</taxon>
        <taxon>Bacillati</taxon>
        <taxon>Bacillota</taxon>
        <taxon>Erysipelotrichia</taxon>
        <taxon>Erysipelotrichales</taxon>
        <taxon>Erysipelotrichaceae</taxon>
        <taxon>Anaerorhabdus</taxon>
    </lineage>
</organism>
<evidence type="ECO:0000256" key="2">
    <source>
        <dbReference type="ARBA" id="ARBA00022692"/>
    </source>
</evidence>
<feature type="transmembrane region" description="Helical" evidence="5">
    <location>
        <begin position="28"/>
        <end position="45"/>
    </location>
</feature>
<keyword evidence="2 5" id="KW-0812">Transmembrane</keyword>
<dbReference type="InterPro" id="IPR010652">
    <property type="entry name" value="DUF1232"/>
</dbReference>